<accession>A0ABS3KLD0</accession>
<dbReference type="RefSeq" id="WP_207415708.1">
    <property type="nucleotide sequence ID" value="NZ_CP061178.1"/>
</dbReference>
<keyword evidence="2" id="KW-1185">Reference proteome</keyword>
<protein>
    <submittedName>
        <fullName evidence="1">Uncharacterized protein</fullName>
    </submittedName>
</protein>
<evidence type="ECO:0000313" key="2">
    <source>
        <dbReference type="Proteomes" id="UP001518989"/>
    </source>
</evidence>
<dbReference type="Proteomes" id="UP001518989">
    <property type="component" value="Unassembled WGS sequence"/>
</dbReference>
<dbReference type="EMBL" id="JACTNG010000002">
    <property type="protein sequence ID" value="MBO1078280.1"/>
    <property type="molecule type" value="Genomic_DNA"/>
</dbReference>
<evidence type="ECO:0000313" key="1">
    <source>
        <dbReference type="EMBL" id="MBO1078280.1"/>
    </source>
</evidence>
<proteinExistence type="predicted"/>
<comment type="caution">
    <text evidence="1">The sequence shown here is derived from an EMBL/GenBank/DDBJ whole genome shotgun (WGS) entry which is preliminary data.</text>
</comment>
<gene>
    <name evidence="1" type="ORF">IAI61_04505</name>
</gene>
<reference evidence="1 2" key="1">
    <citation type="submission" date="2020-09" db="EMBL/GenBank/DDBJ databases">
        <title>Roseomonas.</title>
        <authorList>
            <person name="Zhu W."/>
        </authorList>
    </citation>
    <scope>NUCLEOTIDE SEQUENCE [LARGE SCALE GENOMIC DNA]</scope>
    <source>
        <strain evidence="1 2">573</strain>
    </source>
</reference>
<sequence length="215" mass="22771">MTAPAMLAIWSDVTPEQETDYLHWLTREHTAERLGIPGFQAVRVFRAALPGVCRFLIVYELASPGVLTSAAYLARLNAPTPWSRRVMPLLRNFARGGGRVRDVRGTGGGAWVMPLRLDRMPAAAPALLDALAAEDRICAVRLLEVDQQGSGVPTGEKALRGGDAAFAGLLLVEATGADALRGALARHQPAIAALDGGAAEPALYAAVFSLRQAVP</sequence>
<name>A0ABS3KLD0_9PROT</name>
<organism evidence="1 2">
    <name type="scientific">Roseomonas haemaphysalidis</name>
    <dbReference type="NCBI Taxonomy" id="2768162"/>
    <lineage>
        <taxon>Bacteria</taxon>
        <taxon>Pseudomonadati</taxon>
        <taxon>Pseudomonadota</taxon>
        <taxon>Alphaproteobacteria</taxon>
        <taxon>Acetobacterales</taxon>
        <taxon>Roseomonadaceae</taxon>
        <taxon>Roseomonas</taxon>
    </lineage>
</organism>